<dbReference type="Gene3D" id="3.40.50.150">
    <property type="entry name" value="Vaccinia Virus protein VP39"/>
    <property type="match status" value="1"/>
</dbReference>
<dbReference type="SUPFAM" id="SSF53335">
    <property type="entry name" value="S-adenosyl-L-methionine-dependent methyltransferases"/>
    <property type="match status" value="1"/>
</dbReference>
<evidence type="ECO:0000256" key="4">
    <source>
        <dbReference type="ARBA" id="ARBA00043988"/>
    </source>
</evidence>
<reference evidence="6 7" key="1">
    <citation type="journal article" date="2020" name="Fungal Divers.">
        <title>Resolving the Mortierellaceae phylogeny through synthesis of multi-gene phylogenetics and phylogenomics.</title>
        <authorList>
            <person name="Vandepol N."/>
            <person name="Liber J."/>
            <person name="Desiro A."/>
            <person name="Na H."/>
            <person name="Kennedy M."/>
            <person name="Barry K."/>
            <person name="Grigoriev I.V."/>
            <person name="Miller A.N."/>
            <person name="O'Donnell K."/>
            <person name="Stajich J.E."/>
            <person name="Bonito G."/>
        </authorList>
    </citation>
    <scope>NUCLEOTIDE SEQUENCE [LARGE SCALE GENOMIC DNA]</scope>
    <source>
        <strain evidence="6 7">AD045</strain>
    </source>
</reference>
<dbReference type="InterPro" id="IPR029063">
    <property type="entry name" value="SAM-dependent_MTases_sf"/>
</dbReference>
<feature type="compositionally biased region" description="Acidic residues" evidence="5">
    <location>
        <begin position="349"/>
        <end position="374"/>
    </location>
</feature>
<proteinExistence type="inferred from homology"/>
<evidence type="ECO:0000256" key="2">
    <source>
        <dbReference type="ARBA" id="ARBA00022679"/>
    </source>
</evidence>
<evidence type="ECO:0000256" key="3">
    <source>
        <dbReference type="ARBA" id="ARBA00022691"/>
    </source>
</evidence>
<organism evidence="6 7">
    <name type="scientific">Linnemannia gamsii</name>
    <dbReference type="NCBI Taxonomy" id="64522"/>
    <lineage>
        <taxon>Eukaryota</taxon>
        <taxon>Fungi</taxon>
        <taxon>Fungi incertae sedis</taxon>
        <taxon>Mucoromycota</taxon>
        <taxon>Mortierellomycotina</taxon>
        <taxon>Mortierellomycetes</taxon>
        <taxon>Mortierellales</taxon>
        <taxon>Mortierellaceae</taxon>
        <taxon>Linnemannia</taxon>
    </lineage>
</organism>
<accession>A0ABQ7K6F3</accession>
<evidence type="ECO:0000313" key="6">
    <source>
        <dbReference type="EMBL" id="KAG0292227.1"/>
    </source>
</evidence>
<evidence type="ECO:0000256" key="5">
    <source>
        <dbReference type="SAM" id="MobiDB-lite"/>
    </source>
</evidence>
<protein>
    <submittedName>
        <fullName evidence="6">Methyltransferase-like protein 23</fullName>
    </submittedName>
</protein>
<dbReference type="EMBL" id="JAAAIM010000206">
    <property type="protein sequence ID" value="KAG0292227.1"/>
    <property type="molecule type" value="Genomic_DNA"/>
</dbReference>
<gene>
    <name evidence="6" type="primary">METTL23</name>
    <name evidence="6" type="ORF">BGZ96_004407</name>
</gene>
<sequence>MDSFSSSASSSSSNHHRQACKKYHYVSNQRDVTVRVLELLDADFGLYVWPSALVLAEYIFHRLDLFTGTTDDPKIILELGAGTALPSLLLAKATTPGSTVLITTDRPNAPHILDNIQRAYQENHISWSMGLHQPQGHRIMVQPLGWGDFTLTSPLNPDGGLLQLLKDVSRIDQSKEGIRNPGKIDLILGSDTFYNPPDFEPLLATVSFIINRHNPECVFLTTYQNRSSKRNIDHLLEKWNLEARVIEWEAFDFDMCKFVSGGNMAKGAGGDMSAEEDEDESLMSISEDASEEQEQDDEVHVSEAEDEDEEDRWLRLAKEEIGHAMSTSEGVSTKKPSFLGLVEYSSGSDSEEEDEDDGANEESIVETVSEDEGGQDYSHKMGDGGSLSSVHFLWICKRGRGDDAFAAWAKKNEF</sequence>
<dbReference type="InterPro" id="IPR019410">
    <property type="entry name" value="Methyltransf_16"/>
</dbReference>
<feature type="region of interest" description="Disordered" evidence="5">
    <location>
        <begin position="266"/>
        <end position="311"/>
    </location>
</feature>
<keyword evidence="1" id="KW-0489">Methyltransferase</keyword>
<feature type="region of interest" description="Disordered" evidence="5">
    <location>
        <begin position="344"/>
        <end position="382"/>
    </location>
</feature>
<keyword evidence="2" id="KW-0808">Transferase</keyword>
<keyword evidence="3" id="KW-0949">S-adenosyl-L-methionine</keyword>
<comment type="caution">
    <text evidence="6">The sequence shown here is derived from an EMBL/GenBank/DDBJ whole genome shotgun (WGS) entry which is preliminary data.</text>
</comment>
<dbReference type="PANTHER" id="PTHR14614:SF164">
    <property type="entry name" value="HISTONE-ARGININE METHYLTRANSFERASE METTL23"/>
    <property type="match status" value="1"/>
</dbReference>
<name>A0ABQ7K6F3_9FUNG</name>
<dbReference type="Pfam" id="PF10294">
    <property type="entry name" value="Methyltransf_16"/>
    <property type="match status" value="1"/>
</dbReference>
<comment type="similarity">
    <text evidence="4">Belongs to the methyltransferase superfamily. METTL23 family.</text>
</comment>
<keyword evidence="7" id="KW-1185">Reference proteome</keyword>
<dbReference type="Proteomes" id="UP001194696">
    <property type="component" value="Unassembled WGS sequence"/>
</dbReference>
<dbReference type="PANTHER" id="PTHR14614">
    <property type="entry name" value="HEPATOCELLULAR CARCINOMA-ASSOCIATED ANTIGEN"/>
    <property type="match status" value="1"/>
</dbReference>
<evidence type="ECO:0000313" key="7">
    <source>
        <dbReference type="Proteomes" id="UP001194696"/>
    </source>
</evidence>
<feature type="compositionally biased region" description="Acidic residues" evidence="5">
    <location>
        <begin position="288"/>
        <end position="297"/>
    </location>
</feature>
<evidence type="ECO:0000256" key="1">
    <source>
        <dbReference type="ARBA" id="ARBA00022603"/>
    </source>
</evidence>